<dbReference type="GO" id="GO:0004252">
    <property type="term" value="F:serine-type endopeptidase activity"/>
    <property type="evidence" value="ECO:0007669"/>
    <property type="project" value="InterPro"/>
</dbReference>
<dbReference type="SUPFAM" id="SSF54211">
    <property type="entry name" value="Ribosomal protein S5 domain 2-like"/>
    <property type="match status" value="1"/>
</dbReference>
<evidence type="ECO:0000313" key="4">
    <source>
        <dbReference type="EMBL" id="TGO06161.1"/>
    </source>
</evidence>
<keyword evidence="4" id="KW-0645">Protease</keyword>
<keyword evidence="2" id="KW-0472">Membrane</keyword>
<accession>A0A4Z1E9P4</accession>
<name>A0A4Z1E9P4_9MICO</name>
<keyword evidence="4" id="KW-0378">Hydrolase</keyword>
<feature type="region of interest" description="Disordered" evidence="1">
    <location>
        <begin position="145"/>
        <end position="167"/>
    </location>
</feature>
<keyword evidence="5" id="KW-1185">Reference proteome</keyword>
<comment type="caution">
    <text evidence="4">The sequence shown here is derived from an EMBL/GenBank/DDBJ whole genome shotgun (WGS) entry which is preliminary data.</text>
</comment>
<dbReference type="SUPFAM" id="SSF50156">
    <property type="entry name" value="PDZ domain-like"/>
    <property type="match status" value="1"/>
</dbReference>
<feature type="region of interest" description="Disordered" evidence="1">
    <location>
        <begin position="1"/>
        <end position="33"/>
    </location>
</feature>
<dbReference type="EMBL" id="RHPJ01000001">
    <property type="protein sequence ID" value="TGO06161.1"/>
    <property type="molecule type" value="Genomic_DNA"/>
</dbReference>
<feature type="transmembrane region" description="Helical" evidence="2">
    <location>
        <begin position="51"/>
        <end position="70"/>
    </location>
</feature>
<dbReference type="AlphaFoldDB" id="A0A4Z1E9P4"/>
<keyword evidence="2" id="KW-0812">Transmembrane</keyword>
<dbReference type="Gene3D" id="3.30.230.10">
    <property type="match status" value="1"/>
</dbReference>
<evidence type="ECO:0000256" key="1">
    <source>
        <dbReference type="SAM" id="MobiDB-lite"/>
    </source>
</evidence>
<evidence type="ECO:0000259" key="3">
    <source>
        <dbReference type="Pfam" id="PF05362"/>
    </source>
</evidence>
<dbReference type="InterPro" id="IPR020568">
    <property type="entry name" value="Ribosomal_Su5_D2-typ_SF"/>
</dbReference>
<keyword evidence="2" id="KW-1133">Transmembrane helix</keyword>
<sequence length="396" mass="40563">MDPVHAGRRTVAENVGMSSPSAPSTPPEGRAAPRTFEMIPTPTHVWDRVPAAAFVLGLVLAVLLLLCVVVPAPYAVRMPGPTVDTLGESDGVALITVRDAPTYPTDGQLRLTTVSVAGGPGYPVSVGNVVRGWLNPAVSVVPRESVFPEGETREQADERSQAQMTSSQTSATVAALESLDYEVPATLNVAGVDDDGASVGVVEDEDVITAITVDGVETPVDSFSRLTDVLRATPPGTAATLTVLRDGAEEDLAVTTGDDGDGGSTLGVLLDPAYEFPVDVDIEISNIGGSSAGTMFALGIMDRLTPGDATGGEIIAGTGTMDLDGNVGPIGGIVQKMNGSVRDGARYFLAPADNCDEVVGNVPDGIRVVRIATLDEAWASVQAIGDGSAADLPACS</sequence>
<dbReference type="GO" id="GO:0006508">
    <property type="term" value="P:proteolysis"/>
    <property type="evidence" value="ECO:0007669"/>
    <property type="project" value="UniProtKB-KW"/>
</dbReference>
<evidence type="ECO:0000256" key="2">
    <source>
        <dbReference type="SAM" id="Phobius"/>
    </source>
</evidence>
<dbReference type="Proteomes" id="UP000297318">
    <property type="component" value="Unassembled WGS sequence"/>
</dbReference>
<dbReference type="InterPro" id="IPR008269">
    <property type="entry name" value="Lon_proteolytic"/>
</dbReference>
<evidence type="ECO:0000313" key="5">
    <source>
        <dbReference type="Proteomes" id="UP000297318"/>
    </source>
</evidence>
<feature type="compositionally biased region" description="Basic and acidic residues" evidence="1">
    <location>
        <begin position="150"/>
        <end position="160"/>
    </location>
</feature>
<reference evidence="4 5" key="1">
    <citation type="submission" date="2018-11" db="EMBL/GenBank/DDBJ databases">
        <title>Complete genome sequencing of the Actinobacteria Serinibacter sp. K3-2.</title>
        <authorList>
            <person name="Rakitin A.L."/>
            <person name="Beletsky A.V."/>
            <person name="Mardanov A.V."/>
            <person name="Ravin N.V."/>
            <person name="Gromova A.S."/>
            <person name="Filippova S.N."/>
            <person name="Gal'Chenko V.F."/>
        </authorList>
    </citation>
    <scope>NUCLEOTIDE SEQUENCE [LARGE SCALE GENOMIC DNA]</scope>
    <source>
        <strain evidence="4 5">K3-2</strain>
    </source>
</reference>
<gene>
    <name evidence="4" type="ORF">SERN_0353</name>
</gene>
<dbReference type="InterPro" id="IPR036034">
    <property type="entry name" value="PDZ_sf"/>
</dbReference>
<dbReference type="InterPro" id="IPR014721">
    <property type="entry name" value="Ribsml_uS5_D2-typ_fold_subgr"/>
</dbReference>
<dbReference type="Gene3D" id="2.30.42.10">
    <property type="match status" value="1"/>
</dbReference>
<feature type="domain" description="Lon proteolytic" evidence="3">
    <location>
        <begin position="289"/>
        <end position="367"/>
    </location>
</feature>
<organism evidence="4 5">
    <name type="scientific">Serinibacter arcticus</name>
    <dbReference type="NCBI Taxonomy" id="1655435"/>
    <lineage>
        <taxon>Bacteria</taxon>
        <taxon>Bacillati</taxon>
        <taxon>Actinomycetota</taxon>
        <taxon>Actinomycetes</taxon>
        <taxon>Micrococcales</taxon>
        <taxon>Beutenbergiaceae</taxon>
        <taxon>Serinibacter</taxon>
    </lineage>
</organism>
<proteinExistence type="predicted"/>
<dbReference type="Pfam" id="PF05362">
    <property type="entry name" value="Lon_C"/>
    <property type="match status" value="1"/>
</dbReference>
<protein>
    <submittedName>
        <fullName evidence="4">Lon-like protease with PDZ domain</fullName>
    </submittedName>
</protein>
<dbReference type="GO" id="GO:0004176">
    <property type="term" value="F:ATP-dependent peptidase activity"/>
    <property type="evidence" value="ECO:0007669"/>
    <property type="project" value="InterPro"/>
</dbReference>